<dbReference type="SMART" id="SM00354">
    <property type="entry name" value="HTH_LACI"/>
    <property type="match status" value="1"/>
</dbReference>
<accession>A0A919FAN4</accession>
<evidence type="ECO:0000256" key="2">
    <source>
        <dbReference type="ARBA" id="ARBA00023125"/>
    </source>
</evidence>
<evidence type="ECO:0000256" key="1">
    <source>
        <dbReference type="ARBA" id="ARBA00023015"/>
    </source>
</evidence>
<dbReference type="PANTHER" id="PTHR30146">
    <property type="entry name" value="LACI-RELATED TRANSCRIPTIONAL REPRESSOR"/>
    <property type="match status" value="1"/>
</dbReference>
<dbReference type="Gene3D" id="1.10.260.40">
    <property type="entry name" value="lambda repressor-like DNA-binding domains"/>
    <property type="match status" value="1"/>
</dbReference>
<dbReference type="Proteomes" id="UP000623958">
    <property type="component" value="Unassembled WGS sequence"/>
</dbReference>
<reference evidence="5" key="2">
    <citation type="submission" date="2020-09" db="EMBL/GenBank/DDBJ databases">
        <authorList>
            <person name="Sun Q."/>
            <person name="Ohkuma M."/>
        </authorList>
    </citation>
    <scope>NUCLEOTIDE SEQUENCE</scope>
    <source>
        <strain evidence="5">JCM 13306</strain>
    </source>
</reference>
<dbReference type="CDD" id="cd01545">
    <property type="entry name" value="PBP1_SalR"/>
    <property type="match status" value="1"/>
</dbReference>
<dbReference type="GO" id="GO:0000976">
    <property type="term" value="F:transcription cis-regulatory region binding"/>
    <property type="evidence" value="ECO:0007669"/>
    <property type="project" value="TreeGrafter"/>
</dbReference>
<dbReference type="InterPro" id="IPR028082">
    <property type="entry name" value="Peripla_BP_I"/>
</dbReference>
<sequence length="338" mass="36226">MTLLDVAQHAGVSPMTASRVINRHPQVGEEMRQRVEASIRALGYRPNLAGRSLRTAQQIRIGLLYSNPSAAYLNQFMLGVLEQSSLDGHQVLVEKCGSLRSQRTATERLLAAGVDGVILPPPLCDSRSTIAALGARGMPVLAVAGGAPVAEVSAVRIDDYQGAQAMTRYLLELGHRRIGFVRGDPTHAPSALRAAGFFDAMAEAGLEVPPEDVAEGLFTYRSGLAAAHALLDRARRPTALFCSNDDMAAAALAVAHGMGLRVPEELSVAGFDDTPVATTVWPELTTIRQPVTAMGRTAVTQLVEDIRRRRQGEAAEPVRHTMRYSLVRRGSTAPPAVR</sequence>
<dbReference type="CDD" id="cd01392">
    <property type="entry name" value="HTH_LacI"/>
    <property type="match status" value="1"/>
</dbReference>
<dbReference type="InterPro" id="IPR000843">
    <property type="entry name" value="HTH_LacI"/>
</dbReference>
<dbReference type="Pfam" id="PF13377">
    <property type="entry name" value="Peripla_BP_3"/>
    <property type="match status" value="1"/>
</dbReference>
<reference evidence="5" key="1">
    <citation type="journal article" date="2014" name="Int. J. Syst. Evol. Microbiol.">
        <title>Complete genome sequence of Corynebacterium casei LMG S-19264T (=DSM 44701T), isolated from a smear-ripened cheese.</title>
        <authorList>
            <consortium name="US DOE Joint Genome Institute (JGI-PGF)"/>
            <person name="Walter F."/>
            <person name="Albersmeier A."/>
            <person name="Kalinowski J."/>
            <person name="Ruckert C."/>
        </authorList>
    </citation>
    <scope>NUCLEOTIDE SEQUENCE</scope>
    <source>
        <strain evidence="5">JCM 13306</strain>
    </source>
</reference>
<protein>
    <submittedName>
        <fullName evidence="5">LacI family transcriptional regulator</fullName>
    </submittedName>
</protein>
<dbReference type="PANTHER" id="PTHR30146:SF153">
    <property type="entry name" value="LACTOSE OPERON REPRESSOR"/>
    <property type="match status" value="1"/>
</dbReference>
<dbReference type="Pfam" id="PF00356">
    <property type="entry name" value="LacI"/>
    <property type="match status" value="1"/>
</dbReference>
<gene>
    <name evidence="5" type="primary">salR</name>
    <name evidence="5" type="ORF">GCM10009090_32470</name>
</gene>
<dbReference type="InterPro" id="IPR010982">
    <property type="entry name" value="Lambda_DNA-bd_dom_sf"/>
</dbReference>
<evidence type="ECO:0000256" key="3">
    <source>
        <dbReference type="ARBA" id="ARBA00023163"/>
    </source>
</evidence>
<dbReference type="Gene3D" id="3.40.50.2300">
    <property type="match status" value="2"/>
</dbReference>
<dbReference type="SUPFAM" id="SSF53822">
    <property type="entry name" value="Periplasmic binding protein-like I"/>
    <property type="match status" value="1"/>
</dbReference>
<dbReference type="EMBL" id="BNBA01000034">
    <property type="protein sequence ID" value="GHH58993.1"/>
    <property type="molecule type" value="Genomic_DNA"/>
</dbReference>
<dbReference type="InterPro" id="IPR046335">
    <property type="entry name" value="LacI/GalR-like_sensor"/>
</dbReference>
<dbReference type="SUPFAM" id="SSF47413">
    <property type="entry name" value="lambda repressor-like DNA-binding domains"/>
    <property type="match status" value="1"/>
</dbReference>
<keyword evidence="2" id="KW-0238">DNA-binding</keyword>
<keyword evidence="3" id="KW-0804">Transcription</keyword>
<name>A0A919FAN4_9XANT</name>
<feature type="domain" description="HTH lacI-type" evidence="4">
    <location>
        <begin position="1"/>
        <end position="55"/>
    </location>
</feature>
<organism evidence="5 6">
    <name type="scientific">Xanthomonas boreopolis</name>
    <dbReference type="NCBI Taxonomy" id="86183"/>
    <lineage>
        <taxon>Bacteria</taxon>
        <taxon>Pseudomonadati</taxon>
        <taxon>Pseudomonadota</taxon>
        <taxon>Gammaproteobacteria</taxon>
        <taxon>Lysobacterales</taxon>
        <taxon>Lysobacteraceae</taxon>
        <taxon>Xanthomonas</taxon>
    </lineage>
</organism>
<evidence type="ECO:0000313" key="6">
    <source>
        <dbReference type="Proteomes" id="UP000623958"/>
    </source>
</evidence>
<evidence type="ECO:0000259" key="4">
    <source>
        <dbReference type="PROSITE" id="PS50932"/>
    </source>
</evidence>
<dbReference type="PROSITE" id="PS00356">
    <property type="entry name" value="HTH_LACI_1"/>
    <property type="match status" value="1"/>
</dbReference>
<dbReference type="PROSITE" id="PS50932">
    <property type="entry name" value="HTH_LACI_2"/>
    <property type="match status" value="1"/>
</dbReference>
<comment type="caution">
    <text evidence="5">The sequence shown here is derived from an EMBL/GenBank/DDBJ whole genome shotgun (WGS) entry which is preliminary data.</text>
</comment>
<keyword evidence="1" id="KW-0805">Transcription regulation</keyword>
<keyword evidence="6" id="KW-1185">Reference proteome</keyword>
<proteinExistence type="predicted"/>
<dbReference type="AlphaFoldDB" id="A0A919FAN4"/>
<dbReference type="GO" id="GO:0003700">
    <property type="term" value="F:DNA-binding transcription factor activity"/>
    <property type="evidence" value="ECO:0007669"/>
    <property type="project" value="TreeGrafter"/>
</dbReference>
<evidence type="ECO:0000313" key="5">
    <source>
        <dbReference type="EMBL" id="GHH58993.1"/>
    </source>
</evidence>